<reference evidence="1" key="1">
    <citation type="submission" date="2021-07" db="EMBL/GenBank/DDBJ databases">
        <title>Roseobacter insulae sp. nov., isolated from a tidal flat.</title>
        <authorList>
            <person name="Park S."/>
            <person name="Yoon J.-H."/>
        </authorList>
    </citation>
    <scope>NUCLEOTIDE SEQUENCE</scope>
    <source>
        <strain evidence="1">YSTF-M11</strain>
    </source>
</reference>
<proteinExistence type="predicted"/>
<dbReference type="EMBL" id="JAHXDN010000003">
    <property type="protein sequence ID" value="MBW4708564.1"/>
    <property type="molecule type" value="Genomic_DNA"/>
</dbReference>
<sequence length="194" mass="22246">MVGPQEILSFWLDETGPESWYKQSDALDSAIRTRFEKTWKGACEGRFSLWLTYPNGALAYIILMDQFSRNMFRDTEQAFASDRAALAAAKSAIDKGWDMRIDEPARQFFYLPLMHSENLCDQDRCVRLICERMPKCGAENLIHAQAHRAVIRQFGRFPTRNETLGRVHTTVEREFLARGGYGEMIRSLQAAKAA</sequence>
<dbReference type="Proteomes" id="UP001138661">
    <property type="component" value="Unassembled WGS sequence"/>
</dbReference>
<dbReference type="InterPro" id="IPR010323">
    <property type="entry name" value="DUF924"/>
</dbReference>
<accession>A0A9X1FVK2</accession>
<name>A0A9X1FVK2_9RHOB</name>
<dbReference type="RefSeq" id="WP_219502643.1">
    <property type="nucleotide sequence ID" value="NZ_JAHXDN010000003.1"/>
</dbReference>
<evidence type="ECO:0000313" key="1">
    <source>
        <dbReference type="EMBL" id="MBW4708564.1"/>
    </source>
</evidence>
<evidence type="ECO:0000313" key="2">
    <source>
        <dbReference type="Proteomes" id="UP001138661"/>
    </source>
</evidence>
<comment type="caution">
    <text evidence="1">The sequence shown here is derived from an EMBL/GenBank/DDBJ whole genome shotgun (WGS) entry which is preliminary data.</text>
</comment>
<keyword evidence="2" id="KW-1185">Reference proteome</keyword>
<organism evidence="1 2">
    <name type="scientific">Roseobacter insulae</name>
    <dbReference type="NCBI Taxonomy" id="2859783"/>
    <lineage>
        <taxon>Bacteria</taxon>
        <taxon>Pseudomonadati</taxon>
        <taxon>Pseudomonadota</taxon>
        <taxon>Alphaproteobacteria</taxon>
        <taxon>Rhodobacterales</taxon>
        <taxon>Roseobacteraceae</taxon>
        <taxon>Roseobacter</taxon>
    </lineage>
</organism>
<protein>
    <submittedName>
        <fullName evidence="1">DUF924 domain-containing protein</fullName>
    </submittedName>
</protein>
<dbReference type="Pfam" id="PF06041">
    <property type="entry name" value="DUF924"/>
    <property type="match status" value="1"/>
</dbReference>
<dbReference type="AlphaFoldDB" id="A0A9X1FVK2"/>
<gene>
    <name evidence="1" type="ORF">KX928_12295</name>
</gene>